<keyword evidence="1" id="KW-0812">Transmembrane</keyword>
<evidence type="ECO:0000313" key="2">
    <source>
        <dbReference type="EMBL" id="MBU3828592.1"/>
    </source>
</evidence>
<name>A0A9E2KS86_9LACO</name>
<feature type="transmembrane region" description="Helical" evidence="1">
    <location>
        <begin position="212"/>
        <end position="232"/>
    </location>
</feature>
<proteinExistence type="predicted"/>
<dbReference type="EMBL" id="JAHLFT010000070">
    <property type="protein sequence ID" value="MBU3828592.1"/>
    <property type="molecule type" value="Genomic_DNA"/>
</dbReference>
<feature type="transmembrane region" description="Helical" evidence="1">
    <location>
        <begin position="20"/>
        <end position="42"/>
    </location>
</feature>
<keyword evidence="1" id="KW-0472">Membrane</keyword>
<reference evidence="2" key="1">
    <citation type="journal article" date="2021" name="PeerJ">
        <title>Extensive microbial diversity within the chicken gut microbiome revealed by metagenomics and culture.</title>
        <authorList>
            <person name="Gilroy R."/>
            <person name="Ravi A."/>
            <person name="Getino M."/>
            <person name="Pursley I."/>
            <person name="Horton D.L."/>
            <person name="Alikhan N.F."/>
            <person name="Baker D."/>
            <person name="Gharbi K."/>
            <person name="Hall N."/>
            <person name="Watson M."/>
            <person name="Adriaenssens E.M."/>
            <person name="Foster-Nyarko E."/>
            <person name="Jarju S."/>
            <person name="Secka A."/>
            <person name="Antonio M."/>
            <person name="Oren A."/>
            <person name="Chaudhuri R.R."/>
            <person name="La Ragione R."/>
            <person name="Hildebrand F."/>
            <person name="Pallen M.J."/>
        </authorList>
    </citation>
    <scope>NUCLEOTIDE SEQUENCE</scope>
    <source>
        <strain evidence="2">F6-686</strain>
    </source>
</reference>
<evidence type="ECO:0000313" key="3">
    <source>
        <dbReference type="Proteomes" id="UP000823844"/>
    </source>
</evidence>
<evidence type="ECO:0000256" key="1">
    <source>
        <dbReference type="SAM" id="Phobius"/>
    </source>
</evidence>
<reference evidence="2" key="2">
    <citation type="submission" date="2021-04" db="EMBL/GenBank/DDBJ databases">
        <authorList>
            <person name="Gilroy R."/>
        </authorList>
    </citation>
    <scope>NUCLEOTIDE SEQUENCE</scope>
    <source>
        <strain evidence="2">F6-686</strain>
    </source>
</reference>
<accession>A0A9E2KS86</accession>
<organism evidence="2 3">
    <name type="scientific">Candidatus Lactobacillus pullistercoris</name>
    <dbReference type="NCBI Taxonomy" id="2838636"/>
    <lineage>
        <taxon>Bacteria</taxon>
        <taxon>Bacillati</taxon>
        <taxon>Bacillota</taxon>
        <taxon>Bacilli</taxon>
        <taxon>Lactobacillales</taxon>
        <taxon>Lactobacillaceae</taxon>
        <taxon>Lactobacillus</taxon>
    </lineage>
</organism>
<comment type="caution">
    <text evidence="2">The sequence shown here is derived from an EMBL/GenBank/DDBJ whole genome shotgun (WGS) entry which is preliminary data.</text>
</comment>
<feature type="transmembrane region" description="Helical" evidence="1">
    <location>
        <begin position="252"/>
        <end position="271"/>
    </location>
</feature>
<feature type="transmembrane region" description="Helical" evidence="1">
    <location>
        <begin position="168"/>
        <end position="191"/>
    </location>
</feature>
<keyword evidence="1" id="KW-1133">Transmembrane helix</keyword>
<sequence length="277" mass="30574">MVGASRADLRRMDQEQSTKYKQTLAFLIFIIVTLSMITGTFLNPTFMKGQIRTSNNQAVVIRQVNTHFDTLADLLGAKHEANSNLLTVEQTQPITDHIIDYSLGLHWVKISNRKLAQQILSDINESIDQGASSDAQTIRHELKKQDTNALYFITRAFDLNIVTLGANIAVLLFIVNIIIVIVTVIASISLISDMQSRSSVKTLVHDITASGMWAGFWLILIAGILAIIPVIFNVEALPFGGLGYLLEISSSVFLDFVIVGVIIYILCAIPWQATTAK</sequence>
<dbReference type="Proteomes" id="UP000823844">
    <property type="component" value="Unassembled WGS sequence"/>
</dbReference>
<protein>
    <submittedName>
        <fullName evidence="2">Uncharacterized protein</fullName>
    </submittedName>
</protein>
<gene>
    <name evidence="2" type="ORF">H9806_05605</name>
</gene>
<dbReference type="AlphaFoldDB" id="A0A9E2KS86"/>